<keyword evidence="11" id="KW-0479">Metal-binding</keyword>
<protein>
    <recommendedName>
        <fullName evidence="9">Regucalcin</fullName>
        <ecNumber evidence="8">3.1.1.17</ecNumber>
    </recommendedName>
    <alternativeName>
        <fullName evidence="14">Gluconolactonase</fullName>
    </alternativeName>
</protein>
<evidence type="ECO:0000256" key="10">
    <source>
        <dbReference type="ARBA" id="ARBA00022490"/>
    </source>
</evidence>
<dbReference type="PRINTS" id="PR01791">
    <property type="entry name" value="REGUCALCIN"/>
</dbReference>
<dbReference type="InterPro" id="IPR013658">
    <property type="entry name" value="SGL"/>
</dbReference>
<comment type="cofactor">
    <cofactor evidence="5">
        <name>Zn(2+)</name>
        <dbReference type="ChEBI" id="CHEBI:29105"/>
    </cofactor>
</comment>
<organism evidence="16 17">
    <name type="scientific">Spirosoma flavum</name>
    <dbReference type="NCBI Taxonomy" id="2048557"/>
    <lineage>
        <taxon>Bacteria</taxon>
        <taxon>Pseudomonadati</taxon>
        <taxon>Bacteroidota</taxon>
        <taxon>Cytophagia</taxon>
        <taxon>Cytophagales</taxon>
        <taxon>Cytophagaceae</taxon>
        <taxon>Spirosoma</taxon>
    </lineage>
</organism>
<keyword evidence="10" id="KW-0963">Cytoplasm</keyword>
<comment type="cofactor">
    <cofactor evidence="3">
        <name>Mn(2+)</name>
        <dbReference type="ChEBI" id="CHEBI:29035"/>
    </cofactor>
</comment>
<evidence type="ECO:0000256" key="13">
    <source>
        <dbReference type="ARBA" id="ARBA00022837"/>
    </source>
</evidence>
<evidence type="ECO:0000256" key="8">
    <source>
        <dbReference type="ARBA" id="ARBA00013227"/>
    </source>
</evidence>
<gene>
    <name evidence="16" type="ORF">ACFS25_10285</name>
</gene>
<reference evidence="17" key="1">
    <citation type="journal article" date="2019" name="Int. J. Syst. Evol. Microbiol.">
        <title>The Global Catalogue of Microorganisms (GCM) 10K type strain sequencing project: providing services to taxonomists for standard genome sequencing and annotation.</title>
        <authorList>
            <consortium name="The Broad Institute Genomics Platform"/>
            <consortium name="The Broad Institute Genome Sequencing Center for Infectious Disease"/>
            <person name="Wu L."/>
            <person name="Ma J."/>
        </authorList>
    </citation>
    <scope>NUCLEOTIDE SEQUENCE [LARGE SCALE GENOMIC DNA]</scope>
    <source>
        <strain evidence="17">KCTC 52490</strain>
    </source>
</reference>
<evidence type="ECO:0000256" key="9">
    <source>
        <dbReference type="ARBA" id="ARBA00016808"/>
    </source>
</evidence>
<evidence type="ECO:0000256" key="2">
    <source>
        <dbReference type="ARBA" id="ARBA00001913"/>
    </source>
</evidence>
<feature type="domain" description="SMP-30/Gluconolactonase/LRE-like region" evidence="15">
    <location>
        <begin position="19"/>
        <end position="262"/>
    </location>
</feature>
<evidence type="ECO:0000256" key="7">
    <source>
        <dbReference type="ARBA" id="ARBA00008853"/>
    </source>
</evidence>
<dbReference type="Pfam" id="PF08450">
    <property type="entry name" value="SGL"/>
    <property type="match status" value="1"/>
</dbReference>
<dbReference type="PANTHER" id="PTHR10907:SF47">
    <property type="entry name" value="REGUCALCIN"/>
    <property type="match status" value="1"/>
</dbReference>
<evidence type="ECO:0000256" key="11">
    <source>
        <dbReference type="ARBA" id="ARBA00022723"/>
    </source>
</evidence>
<comment type="cofactor">
    <cofactor evidence="4">
        <name>Mg(2+)</name>
        <dbReference type="ChEBI" id="CHEBI:18420"/>
    </cofactor>
</comment>
<comment type="similarity">
    <text evidence="7">Belongs to the SMP-30/CGR1 family.</text>
</comment>
<dbReference type="PRINTS" id="PR01790">
    <property type="entry name" value="SMP30FAMILY"/>
</dbReference>
<keyword evidence="12 16" id="KW-0378">Hydrolase</keyword>
<dbReference type="EC" id="3.1.1.17" evidence="8"/>
<accession>A0ABW6AFG9</accession>
<dbReference type="GO" id="GO:0016787">
    <property type="term" value="F:hydrolase activity"/>
    <property type="evidence" value="ECO:0007669"/>
    <property type="project" value="UniProtKB-KW"/>
</dbReference>
<evidence type="ECO:0000313" key="17">
    <source>
        <dbReference type="Proteomes" id="UP001597512"/>
    </source>
</evidence>
<dbReference type="SUPFAM" id="SSF63829">
    <property type="entry name" value="Calcium-dependent phosphotriesterase"/>
    <property type="match status" value="1"/>
</dbReference>
<comment type="catalytic activity">
    <reaction evidence="1">
        <text>D-glucono-1,5-lactone + H2O = D-gluconate + H(+)</text>
        <dbReference type="Rhea" id="RHEA:10440"/>
        <dbReference type="ChEBI" id="CHEBI:15377"/>
        <dbReference type="ChEBI" id="CHEBI:15378"/>
        <dbReference type="ChEBI" id="CHEBI:16217"/>
        <dbReference type="ChEBI" id="CHEBI:18391"/>
        <dbReference type="EC" id="3.1.1.17"/>
    </reaction>
</comment>
<comment type="caution">
    <text evidence="16">The sequence shown here is derived from an EMBL/GenBank/DDBJ whole genome shotgun (WGS) entry which is preliminary data.</text>
</comment>
<evidence type="ECO:0000313" key="16">
    <source>
        <dbReference type="EMBL" id="MFD2934171.1"/>
    </source>
</evidence>
<dbReference type="Gene3D" id="2.120.10.30">
    <property type="entry name" value="TolB, C-terminal domain"/>
    <property type="match status" value="1"/>
</dbReference>
<evidence type="ECO:0000256" key="1">
    <source>
        <dbReference type="ARBA" id="ARBA00001589"/>
    </source>
</evidence>
<dbReference type="RefSeq" id="WP_381499584.1">
    <property type="nucleotide sequence ID" value="NZ_JBHUOM010000002.1"/>
</dbReference>
<sequence length="298" mass="33005">MPRTSNPQIRVVLDHQSLLAEGPVWDTRQSLICWIDILNGEIHQYEPAQKTHTTIQVNQMIGSLALCRTDQRFVAAVKDGFCFVDRQSGAVSMIANPEAALPNNRFNEGKCDPAGRFWAGTMSLTEEPKAGSLYMLNSDLAVVRKINQVSISNGLAWSMDHRIMYYIDTPTGKVMAYPFDKQTGLIGTGKIILTIPEEEGYPDGMTIDSEGMLWIAHWGGWQVTRWNPHTSELMQHLQLPVANVTSCTFGGRNLTDLYITTAKKGLSEIELQEQPLAGSLFVLPDCGITGVPAFDFDA</sequence>
<comment type="cofactor">
    <cofactor evidence="2">
        <name>Ca(2+)</name>
        <dbReference type="ChEBI" id="CHEBI:29108"/>
    </cofactor>
</comment>
<dbReference type="InterPro" id="IPR005511">
    <property type="entry name" value="SMP-30"/>
</dbReference>
<evidence type="ECO:0000256" key="12">
    <source>
        <dbReference type="ARBA" id="ARBA00022801"/>
    </source>
</evidence>
<comment type="subcellular location">
    <subcellularLocation>
        <location evidence="6">Cytoplasm</location>
    </subcellularLocation>
</comment>
<dbReference type="InterPro" id="IPR008367">
    <property type="entry name" value="Regucalcin"/>
</dbReference>
<evidence type="ECO:0000256" key="6">
    <source>
        <dbReference type="ARBA" id="ARBA00004496"/>
    </source>
</evidence>
<evidence type="ECO:0000256" key="5">
    <source>
        <dbReference type="ARBA" id="ARBA00001947"/>
    </source>
</evidence>
<dbReference type="EMBL" id="JBHUOM010000002">
    <property type="protein sequence ID" value="MFD2934171.1"/>
    <property type="molecule type" value="Genomic_DNA"/>
</dbReference>
<evidence type="ECO:0000259" key="15">
    <source>
        <dbReference type="Pfam" id="PF08450"/>
    </source>
</evidence>
<dbReference type="Proteomes" id="UP001597512">
    <property type="component" value="Unassembled WGS sequence"/>
</dbReference>
<keyword evidence="13" id="KW-0106">Calcium</keyword>
<keyword evidence="17" id="KW-1185">Reference proteome</keyword>
<proteinExistence type="inferred from homology"/>
<evidence type="ECO:0000256" key="3">
    <source>
        <dbReference type="ARBA" id="ARBA00001936"/>
    </source>
</evidence>
<name>A0ABW6AFG9_9BACT</name>
<dbReference type="InterPro" id="IPR011042">
    <property type="entry name" value="6-blade_b-propeller_TolB-like"/>
</dbReference>
<dbReference type="PANTHER" id="PTHR10907">
    <property type="entry name" value="REGUCALCIN"/>
    <property type="match status" value="1"/>
</dbReference>
<evidence type="ECO:0000256" key="4">
    <source>
        <dbReference type="ARBA" id="ARBA00001946"/>
    </source>
</evidence>
<evidence type="ECO:0000256" key="14">
    <source>
        <dbReference type="ARBA" id="ARBA00032464"/>
    </source>
</evidence>